<feature type="region of interest" description="Disordered" evidence="1">
    <location>
        <begin position="1"/>
        <end position="47"/>
    </location>
</feature>
<accession>A0AA35L3S8</accession>
<proteinExistence type="predicted"/>
<feature type="region of interest" description="Disordered" evidence="1">
    <location>
        <begin position="147"/>
        <end position="181"/>
    </location>
</feature>
<dbReference type="EMBL" id="OX395137">
    <property type="protein sequence ID" value="CAI5788609.1"/>
    <property type="molecule type" value="Genomic_DNA"/>
</dbReference>
<gene>
    <name evidence="2" type="ORF">PODLI_1B008279</name>
</gene>
<evidence type="ECO:0000313" key="3">
    <source>
        <dbReference type="Proteomes" id="UP001178461"/>
    </source>
</evidence>
<protein>
    <submittedName>
        <fullName evidence="2">Uncharacterized protein</fullName>
    </submittedName>
</protein>
<organism evidence="2 3">
    <name type="scientific">Podarcis lilfordi</name>
    <name type="common">Lilford's wall lizard</name>
    <dbReference type="NCBI Taxonomy" id="74358"/>
    <lineage>
        <taxon>Eukaryota</taxon>
        <taxon>Metazoa</taxon>
        <taxon>Chordata</taxon>
        <taxon>Craniata</taxon>
        <taxon>Vertebrata</taxon>
        <taxon>Euteleostomi</taxon>
        <taxon>Lepidosauria</taxon>
        <taxon>Squamata</taxon>
        <taxon>Bifurcata</taxon>
        <taxon>Unidentata</taxon>
        <taxon>Episquamata</taxon>
        <taxon>Laterata</taxon>
        <taxon>Lacertibaenia</taxon>
        <taxon>Lacertidae</taxon>
        <taxon>Podarcis</taxon>
    </lineage>
</organism>
<dbReference type="AlphaFoldDB" id="A0AA35L3S8"/>
<keyword evidence="3" id="KW-1185">Reference proteome</keyword>
<evidence type="ECO:0000313" key="2">
    <source>
        <dbReference type="EMBL" id="CAI5788609.1"/>
    </source>
</evidence>
<name>A0AA35L3S8_9SAUR</name>
<dbReference type="Proteomes" id="UP001178461">
    <property type="component" value="Chromosome 12"/>
</dbReference>
<evidence type="ECO:0000256" key="1">
    <source>
        <dbReference type="SAM" id="MobiDB-lite"/>
    </source>
</evidence>
<reference evidence="2" key="1">
    <citation type="submission" date="2022-12" db="EMBL/GenBank/DDBJ databases">
        <authorList>
            <person name="Alioto T."/>
            <person name="Alioto T."/>
            <person name="Gomez Garrido J."/>
        </authorList>
    </citation>
    <scope>NUCLEOTIDE SEQUENCE</scope>
</reference>
<sequence length="181" mass="20252">MNTMATKHGRLPYGEADQWLETLSRRDGRSPHPPAQRITSQGSHPRESRLYFQARPMKPKQAPGRLLPGSESHWCLPSLPHRSMQRMTSDLLSAPEPKAAFGNESTWKSVPREISGPYFRLSSRSELAPQIFCNLRPLHLGKSGRFQSLLGDPAEGTLPPSDGGREMDLRKPQIQFCQSPG</sequence>